<feature type="domain" description="DyP dimeric alpha+beta barrel" evidence="9">
    <location>
        <begin position="14"/>
        <end position="216"/>
    </location>
</feature>
<feature type="compositionally biased region" description="Basic and acidic residues" evidence="8">
    <location>
        <begin position="381"/>
        <end position="390"/>
    </location>
</feature>
<evidence type="ECO:0000256" key="5">
    <source>
        <dbReference type="ARBA" id="ARBA00023002"/>
    </source>
</evidence>
<dbReference type="SUPFAM" id="SSF54909">
    <property type="entry name" value="Dimeric alpha+beta barrel"/>
    <property type="match status" value="1"/>
</dbReference>
<keyword evidence="4" id="KW-0479">Metal-binding</keyword>
<dbReference type="PANTHER" id="PTHR30521">
    <property type="entry name" value="DEFERROCHELATASE/PEROXIDASE"/>
    <property type="match status" value="1"/>
</dbReference>
<dbReference type="STRING" id="1448318.A0A319EDL8"/>
<reference evidence="10 11" key="1">
    <citation type="submission" date="2018-02" db="EMBL/GenBank/DDBJ databases">
        <title>The genomes of Aspergillus section Nigri reveals drivers in fungal speciation.</title>
        <authorList>
            <consortium name="DOE Joint Genome Institute"/>
            <person name="Vesth T.C."/>
            <person name="Nybo J."/>
            <person name="Theobald S."/>
            <person name="Brandl J."/>
            <person name="Frisvad J.C."/>
            <person name="Nielsen K.F."/>
            <person name="Lyhne E.K."/>
            <person name="Kogle M.E."/>
            <person name="Kuo A."/>
            <person name="Riley R."/>
            <person name="Clum A."/>
            <person name="Nolan M."/>
            <person name="Lipzen A."/>
            <person name="Salamov A."/>
            <person name="Henrissat B."/>
            <person name="Wiebenga A."/>
            <person name="De vries R.P."/>
            <person name="Grigoriev I.V."/>
            <person name="Mortensen U.H."/>
            <person name="Andersen M.R."/>
            <person name="Baker S.E."/>
        </authorList>
    </citation>
    <scope>NUCLEOTIDE SEQUENCE [LARGE SCALE GENOMIC DNA]</scope>
    <source>
        <strain evidence="10 11">CBS 121057</strain>
    </source>
</reference>
<keyword evidence="6" id="KW-0408">Iron</keyword>
<keyword evidence="3" id="KW-0349">Heme</keyword>
<dbReference type="VEuPathDB" id="FungiDB:BO78DRAFT_428205"/>
<dbReference type="EMBL" id="KZ826335">
    <property type="protein sequence ID" value="PYI08336.1"/>
    <property type="molecule type" value="Genomic_DNA"/>
</dbReference>
<evidence type="ECO:0000313" key="11">
    <source>
        <dbReference type="Proteomes" id="UP000248423"/>
    </source>
</evidence>
<dbReference type="PANTHER" id="PTHR30521:SF4">
    <property type="entry name" value="DEFERROCHELATASE"/>
    <property type="match status" value="1"/>
</dbReference>
<dbReference type="InterPro" id="IPR006314">
    <property type="entry name" value="Dyp_peroxidase"/>
</dbReference>
<evidence type="ECO:0000256" key="3">
    <source>
        <dbReference type="ARBA" id="ARBA00022617"/>
    </source>
</evidence>
<keyword evidence="5" id="KW-0560">Oxidoreductase</keyword>
<keyword evidence="2" id="KW-0575">Peroxidase</keyword>
<evidence type="ECO:0000256" key="1">
    <source>
        <dbReference type="ARBA" id="ARBA00001970"/>
    </source>
</evidence>
<dbReference type="GO" id="GO:0020037">
    <property type="term" value="F:heme binding"/>
    <property type="evidence" value="ECO:0007669"/>
    <property type="project" value="InterPro"/>
</dbReference>
<dbReference type="OrthoDB" id="3207336at2759"/>
<dbReference type="NCBIfam" id="TIGR01413">
    <property type="entry name" value="Dyp_perox_fam"/>
    <property type="match status" value="1"/>
</dbReference>
<dbReference type="GO" id="GO:0046872">
    <property type="term" value="F:metal ion binding"/>
    <property type="evidence" value="ECO:0007669"/>
    <property type="project" value="UniProtKB-KW"/>
</dbReference>
<dbReference type="AlphaFoldDB" id="A0A319EDL8"/>
<evidence type="ECO:0000313" key="10">
    <source>
        <dbReference type="EMBL" id="PYI08336.1"/>
    </source>
</evidence>
<evidence type="ECO:0000256" key="6">
    <source>
        <dbReference type="ARBA" id="ARBA00023004"/>
    </source>
</evidence>
<organism evidence="10 11">
    <name type="scientific">Aspergillus sclerotiicarbonarius (strain CBS 121057 / IBT 28362)</name>
    <dbReference type="NCBI Taxonomy" id="1448318"/>
    <lineage>
        <taxon>Eukaryota</taxon>
        <taxon>Fungi</taxon>
        <taxon>Dikarya</taxon>
        <taxon>Ascomycota</taxon>
        <taxon>Pezizomycotina</taxon>
        <taxon>Eurotiomycetes</taxon>
        <taxon>Eurotiomycetidae</taxon>
        <taxon>Eurotiales</taxon>
        <taxon>Aspergillaceae</taxon>
        <taxon>Aspergillus</taxon>
        <taxon>Aspergillus subgen. Circumdati</taxon>
    </lineage>
</organism>
<comment type="cofactor">
    <cofactor evidence="1">
        <name>heme b</name>
        <dbReference type="ChEBI" id="CHEBI:60344"/>
    </cofactor>
</comment>
<evidence type="ECO:0000256" key="8">
    <source>
        <dbReference type="SAM" id="MobiDB-lite"/>
    </source>
</evidence>
<accession>A0A319EDL8</accession>
<dbReference type="InterPro" id="IPR011008">
    <property type="entry name" value="Dimeric_a/b-barrel"/>
</dbReference>
<evidence type="ECO:0000256" key="4">
    <source>
        <dbReference type="ARBA" id="ARBA00022723"/>
    </source>
</evidence>
<name>A0A319EDL8_ASPSB</name>
<gene>
    <name evidence="10" type="ORF">BO78DRAFT_428205</name>
</gene>
<comment type="similarity">
    <text evidence="7">Belongs to the DyP-type peroxidase family.</text>
</comment>
<protein>
    <recommendedName>
        <fullName evidence="9">DyP dimeric alpha+beta barrel domain-containing protein</fullName>
    </recommendedName>
</protein>
<dbReference type="InterPro" id="IPR049509">
    <property type="entry name" value="DyP_N"/>
</dbReference>
<dbReference type="GO" id="GO:0005829">
    <property type="term" value="C:cytosol"/>
    <property type="evidence" value="ECO:0007669"/>
    <property type="project" value="TreeGrafter"/>
</dbReference>
<proteinExistence type="inferred from homology"/>
<evidence type="ECO:0000259" key="9">
    <source>
        <dbReference type="Pfam" id="PF21105"/>
    </source>
</evidence>
<dbReference type="Proteomes" id="UP000248423">
    <property type="component" value="Unassembled WGS sequence"/>
</dbReference>
<dbReference type="PROSITE" id="PS51404">
    <property type="entry name" value="DYP_PEROXIDASE"/>
    <property type="match status" value="1"/>
</dbReference>
<dbReference type="GO" id="GO:0004601">
    <property type="term" value="F:peroxidase activity"/>
    <property type="evidence" value="ECO:0007669"/>
    <property type="project" value="UniProtKB-KW"/>
</dbReference>
<evidence type="ECO:0000256" key="7">
    <source>
        <dbReference type="ARBA" id="ARBA00025737"/>
    </source>
</evidence>
<sequence length="549" mass="62029">MPVEKEARVVDTDNIQGSIWPRLPKHFESYLFFKITNKERFRKHLRTLVNNGEITTGTQCEDHLVKIDEFEEACARSRRDVPESERQPFTAVNIAFTHMGLLKVEDPGVAPRFAETLKEDRDAYCKERINEGLFEKGMFDDLVYEGADSPAVLHPDFGAPPGNESKKDPERWEWRVDGVFIVAAHTARALRNKIGDVEDVFHTGDANMLSMKIAFRRDGQVRPGADRGKEHFGYEDHISQPKIKGLDDPPAKGEPHACPPGYIFLGHEGDPNKRRGPAWAKEGSFLVFRQLDQKVPEFNTFLKKAASGAPGTNYNGEGGPEKLGAHLMGRWKSGCPITSAEHPEAIDRDVPELAFSNKFDFRPKKSIKGCPFAAHIRKMRPRADKKRDIGTEDDGDNMPIPDLESDEIFAEGQHEDASVILRRGITFGPELTEDEIKENATTKDRGMYFTCYQSLIRDGFNLLMTRWASNASFPEYKAKTYPDGPGMDPFINQRLRKDHPDGHISLYNGLDADKTFKLPLEDSPWVIQKGGEYFFTPSIKALREQFSSA</sequence>
<evidence type="ECO:0000256" key="2">
    <source>
        <dbReference type="ARBA" id="ARBA00022559"/>
    </source>
</evidence>
<dbReference type="Pfam" id="PF21105">
    <property type="entry name" value="DyP_N"/>
    <property type="match status" value="1"/>
</dbReference>
<feature type="region of interest" description="Disordered" evidence="8">
    <location>
        <begin position="381"/>
        <end position="400"/>
    </location>
</feature>
<keyword evidence="11" id="KW-1185">Reference proteome</keyword>